<comment type="caution">
    <text evidence="3">The sequence shown here is derived from an EMBL/GenBank/DDBJ whole genome shotgun (WGS) entry which is preliminary data.</text>
</comment>
<gene>
    <name evidence="3" type="ORF">F3N42_09590</name>
</gene>
<organism evidence="3 4">
    <name type="scientific">Marinihelvus fidelis</name>
    <dbReference type="NCBI Taxonomy" id="2613842"/>
    <lineage>
        <taxon>Bacteria</taxon>
        <taxon>Pseudomonadati</taxon>
        <taxon>Pseudomonadota</taxon>
        <taxon>Gammaproteobacteria</taxon>
        <taxon>Chromatiales</taxon>
        <taxon>Wenzhouxiangellaceae</taxon>
        <taxon>Marinihelvus</taxon>
    </lineage>
</organism>
<feature type="domain" description="DUF5060" evidence="2">
    <location>
        <begin position="31"/>
        <end position="106"/>
    </location>
</feature>
<feature type="chain" id="PRO_5024323537" evidence="1">
    <location>
        <begin position="29"/>
        <end position="575"/>
    </location>
</feature>
<dbReference type="AlphaFoldDB" id="A0A5N0TE34"/>
<protein>
    <submittedName>
        <fullName evidence="3">DUF5060 domain-containing protein</fullName>
    </submittedName>
</protein>
<dbReference type="Gene3D" id="3.20.20.80">
    <property type="entry name" value="Glycosidases"/>
    <property type="match status" value="1"/>
</dbReference>
<dbReference type="InterPro" id="IPR032260">
    <property type="entry name" value="DUF5060"/>
</dbReference>
<dbReference type="RefSeq" id="WP_150864208.1">
    <property type="nucleotide sequence ID" value="NZ_VYXP01000005.1"/>
</dbReference>
<name>A0A5N0TE34_9GAMM</name>
<dbReference type="EMBL" id="VYXP01000005">
    <property type="protein sequence ID" value="KAA9131559.1"/>
    <property type="molecule type" value="Genomic_DNA"/>
</dbReference>
<evidence type="ECO:0000256" key="1">
    <source>
        <dbReference type="SAM" id="SignalP"/>
    </source>
</evidence>
<keyword evidence="4" id="KW-1185">Reference proteome</keyword>
<dbReference type="Proteomes" id="UP000325372">
    <property type="component" value="Unassembled WGS sequence"/>
</dbReference>
<feature type="signal peptide" evidence="1">
    <location>
        <begin position="1"/>
        <end position="28"/>
    </location>
</feature>
<dbReference type="InterPro" id="IPR013783">
    <property type="entry name" value="Ig-like_fold"/>
</dbReference>
<sequence>MYTLLNRAGFLRATAAITLLAASAVAMAEDVGLYRVFETAVVNDGDYDNRFTDVELLVDYTAPSGKTWSFWGFYDGNGQGGGDMTSGDTWKMRFMPDEPGTWEYTWRWSDGTQGGSGQFTATEANAGPGIIQAYADNPYWFAYNGTEPVYLKSYYETGHGSIAQDFDWVSENVFQPLVDAGYNHLQVNWLMSLCCFTQYYDDGPEPSTLDLALYENGEVTTTMNLGVWRLMEQRMAWLNDRDVGVHMFLGFDGSRNDGPRWEDLDEDEKVFYVKYAVARLAPYANLAGWNFVWEVEGDRETHELGLAKLLAEYDIFNHLRTYEDEMPRENHWDQDAYTFAATENHEIVSTDRIVERYNYWRTPWTHYMSSLLSYVGKPVYMSEGNALWRRYWHQRTGATQDDLRGAAWATTMAGASFNWNGHSPGGRLAAHGPDGLPFDPEHAFYPSARAIDILVDVMTDEVEWYRLTPQSGQLTHHDPFRVFALVEEGRQTVVFSMKGEPFSLFLAEVEYSDNAWINTKTGERQAVPAVTGHGALEITPNGNGERETWPQSIRFEPPSTDTDWVLVLRKDGVRP</sequence>
<dbReference type="Pfam" id="PF16586">
    <property type="entry name" value="DUF5060"/>
    <property type="match status" value="1"/>
</dbReference>
<dbReference type="Gene3D" id="2.60.40.10">
    <property type="entry name" value="Immunoglobulins"/>
    <property type="match status" value="1"/>
</dbReference>
<evidence type="ECO:0000313" key="3">
    <source>
        <dbReference type="EMBL" id="KAA9131559.1"/>
    </source>
</evidence>
<evidence type="ECO:0000313" key="4">
    <source>
        <dbReference type="Proteomes" id="UP000325372"/>
    </source>
</evidence>
<evidence type="ECO:0000259" key="2">
    <source>
        <dbReference type="Pfam" id="PF16586"/>
    </source>
</evidence>
<keyword evidence="1" id="KW-0732">Signal</keyword>
<reference evidence="3 4" key="1">
    <citation type="submission" date="2019-09" db="EMBL/GenBank/DDBJ databases">
        <title>Wenzhouxiangella sp. Genome sequencing and assembly.</title>
        <authorList>
            <person name="Zhang R."/>
        </authorList>
    </citation>
    <scope>NUCLEOTIDE SEQUENCE [LARGE SCALE GENOMIC DNA]</scope>
    <source>
        <strain evidence="3 4">W260</strain>
    </source>
</reference>
<proteinExistence type="predicted"/>
<accession>A0A5N0TE34</accession>